<dbReference type="AlphaFoldDB" id="A0A816KP24"/>
<proteinExistence type="predicted"/>
<evidence type="ECO:0000313" key="1">
    <source>
        <dbReference type="EMBL" id="CAF1917664.1"/>
    </source>
</evidence>
<gene>
    <name evidence="1" type="ORF">MBJ925_LOCUS1429</name>
</gene>
<protein>
    <submittedName>
        <fullName evidence="1">Uncharacterized protein</fullName>
    </submittedName>
</protein>
<sequence>MANLNDYGQPAADLLRMDAGRTANEQIHDSARILFDYRDTTRFGQDHSNRIANIRFSNRSTPHYFRSDQAGEAEGHIAPPTDEVLADTNEDRLGIEDTQPHDLEAMIDLNSNQPPVFLINREDNHANEDATLYSIANENVIPTGLQIEIGQNVQIQNNGDAPEDANDDLFYATLYSIANENVIPTGLQIEIGQNVQIQNNGDAPEDANDDLFLINYLDIGNSIAYFYFNLNYL</sequence>
<name>A0A816KP24_9BILA</name>
<accession>A0A816KP24</accession>
<dbReference type="Proteomes" id="UP000663824">
    <property type="component" value="Unassembled WGS sequence"/>
</dbReference>
<dbReference type="EMBL" id="CAJNRE010000090">
    <property type="protein sequence ID" value="CAF1917664.1"/>
    <property type="molecule type" value="Genomic_DNA"/>
</dbReference>
<comment type="caution">
    <text evidence="1">The sequence shown here is derived from an EMBL/GenBank/DDBJ whole genome shotgun (WGS) entry which is preliminary data.</text>
</comment>
<evidence type="ECO:0000313" key="2">
    <source>
        <dbReference type="Proteomes" id="UP000663824"/>
    </source>
</evidence>
<reference evidence="1" key="1">
    <citation type="submission" date="2021-02" db="EMBL/GenBank/DDBJ databases">
        <authorList>
            <person name="Nowell W R."/>
        </authorList>
    </citation>
    <scope>NUCLEOTIDE SEQUENCE</scope>
</reference>
<organism evidence="1 2">
    <name type="scientific">Rotaria magnacalcarata</name>
    <dbReference type="NCBI Taxonomy" id="392030"/>
    <lineage>
        <taxon>Eukaryota</taxon>
        <taxon>Metazoa</taxon>
        <taxon>Spiralia</taxon>
        <taxon>Gnathifera</taxon>
        <taxon>Rotifera</taxon>
        <taxon>Eurotatoria</taxon>
        <taxon>Bdelloidea</taxon>
        <taxon>Philodinida</taxon>
        <taxon>Philodinidae</taxon>
        <taxon>Rotaria</taxon>
    </lineage>
</organism>